<accession>A0A7W6BRC4</accession>
<protein>
    <recommendedName>
        <fullName evidence="4">OpgC protein</fullName>
    </recommendedName>
</protein>
<organism evidence="2 3">
    <name type="scientific">Aureimonas phyllosphaerae</name>
    <dbReference type="NCBI Taxonomy" id="1166078"/>
    <lineage>
        <taxon>Bacteria</taxon>
        <taxon>Pseudomonadati</taxon>
        <taxon>Pseudomonadota</taxon>
        <taxon>Alphaproteobacteria</taxon>
        <taxon>Hyphomicrobiales</taxon>
        <taxon>Aurantimonadaceae</taxon>
        <taxon>Aureimonas</taxon>
    </lineage>
</organism>
<proteinExistence type="predicted"/>
<dbReference type="OrthoDB" id="9775975at2"/>
<dbReference type="Pfam" id="PF10129">
    <property type="entry name" value="OpgC_C"/>
    <property type="match status" value="1"/>
</dbReference>
<keyword evidence="1" id="KW-0472">Membrane</keyword>
<evidence type="ECO:0000313" key="2">
    <source>
        <dbReference type="EMBL" id="MBB3936651.1"/>
    </source>
</evidence>
<feature type="transmembrane region" description="Helical" evidence="1">
    <location>
        <begin position="88"/>
        <end position="107"/>
    </location>
</feature>
<name>A0A7W6BRC4_9HYPH</name>
<reference evidence="2 3" key="1">
    <citation type="submission" date="2020-08" db="EMBL/GenBank/DDBJ databases">
        <title>Genomic Encyclopedia of Type Strains, Phase IV (KMG-IV): sequencing the most valuable type-strain genomes for metagenomic binning, comparative biology and taxonomic classification.</title>
        <authorList>
            <person name="Goeker M."/>
        </authorList>
    </citation>
    <scope>NUCLEOTIDE SEQUENCE [LARGE SCALE GENOMIC DNA]</scope>
    <source>
        <strain evidence="2 3">DSM 25024</strain>
    </source>
</reference>
<gene>
    <name evidence="2" type="ORF">GGR05_002805</name>
</gene>
<dbReference type="PANTHER" id="PTHR38592">
    <property type="entry name" value="BLL4819 PROTEIN"/>
    <property type="match status" value="1"/>
</dbReference>
<evidence type="ECO:0000313" key="3">
    <source>
        <dbReference type="Proteomes" id="UP000531216"/>
    </source>
</evidence>
<evidence type="ECO:0008006" key="4">
    <source>
        <dbReference type="Google" id="ProtNLM"/>
    </source>
</evidence>
<keyword evidence="1" id="KW-0812">Transmembrane</keyword>
<evidence type="ECO:0000256" key="1">
    <source>
        <dbReference type="SAM" id="Phobius"/>
    </source>
</evidence>
<feature type="transmembrane region" description="Helical" evidence="1">
    <location>
        <begin position="206"/>
        <end position="223"/>
    </location>
</feature>
<feature type="transmembrane region" description="Helical" evidence="1">
    <location>
        <begin position="143"/>
        <end position="166"/>
    </location>
</feature>
<feature type="transmembrane region" description="Helical" evidence="1">
    <location>
        <begin position="316"/>
        <end position="334"/>
    </location>
</feature>
<dbReference type="PANTHER" id="PTHR38592:SF3">
    <property type="entry name" value="BLL4819 PROTEIN"/>
    <property type="match status" value="1"/>
</dbReference>
<dbReference type="InterPro" id="IPR014550">
    <property type="entry name" value="UCP028704_OpgC"/>
</dbReference>
<comment type="caution">
    <text evidence="2">The sequence shown here is derived from an EMBL/GenBank/DDBJ whole genome shotgun (WGS) entry which is preliminary data.</text>
</comment>
<dbReference type="EMBL" id="JACIDO010000005">
    <property type="protein sequence ID" value="MBB3936651.1"/>
    <property type="molecule type" value="Genomic_DNA"/>
</dbReference>
<feature type="transmembrane region" description="Helical" evidence="1">
    <location>
        <begin position="235"/>
        <end position="257"/>
    </location>
</feature>
<sequence length="392" mass="42979">MTVSSRRSPTPRDHRIDFYRGIALLMIFVNHVPGVLWEHFTSRNFGFSDSAELFVFLAGVSCALAYGRSFFERSSLIATIRAFRRAGVLYLNHIALTMVVVSLYAFASLATGDGRYLMQLGFGYFLSRPVDTLAGIATLGHQFAYLNILPMYAVLLLMLPLMLGLVRRLGLPGLLGVSCVVWLACGLLRLNLPNHPNPGGWQFNPFAWQFLFAIGLAVGLAKAGGQALVAYSRPLYIAALAYLSVSFLFVSASLWGWEQALPLPAFAVQFDKTYVSPPRLLHLLALVYVFAHAPSHSPLQRVGRDNPFALLGRHSLPVFAVGTVLSLLAQLLRLNREPSLAFDTALIVLGLGVHFALALFLDWWRAVNAPVPVADMASPRERDAAAGVRARA</sequence>
<feature type="transmembrane region" description="Helical" evidence="1">
    <location>
        <begin position="21"/>
        <end position="40"/>
    </location>
</feature>
<feature type="transmembrane region" description="Helical" evidence="1">
    <location>
        <begin position="340"/>
        <end position="361"/>
    </location>
</feature>
<feature type="transmembrane region" description="Helical" evidence="1">
    <location>
        <begin position="173"/>
        <end position="191"/>
    </location>
</feature>
<dbReference type="AlphaFoldDB" id="A0A7W6BRC4"/>
<dbReference type="RefSeq" id="WP_090962174.1">
    <property type="nucleotide sequence ID" value="NZ_FOOA01000005.1"/>
</dbReference>
<feature type="transmembrane region" description="Helical" evidence="1">
    <location>
        <begin position="46"/>
        <end position="67"/>
    </location>
</feature>
<keyword evidence="1" id="KW-1133">Transmembrane helix</keyword>
<dbReference type="PIRSF" id="PIRSF028704">
    <property type="entry name" value="UPC028704"/>
    <property type="match status" value="1"/>
</dbReference>
<dbReference type="Proteomes" id="UP000531216">
    <property type="component" value="Unassembled WGS sequence"/>
</dbReference>
<keyword evidence="3" id="KW-1185">Reference proteome</keyword>